<protein>
    <submittedName>
        <fullName evidence="1">Uncharacterized protein</fullName>
    </submittedName>
</protein>
<dbReference type="Proteomes" id="UP000501690">
    <property type="component" value="Linkage Group LG8"/>
</dbReference>
<dbReference type="EMBL" id="CP039352">
    <property type="protein sequence ID" value="QCE04332.1"/>
    <property type="molecule type" value="Genomic_DNA"/>
</dbReference>
<evidence type="ECO:0000313" key="2">
    <source>
        <dbReference type="Proteomes" id="UP000501690"/>
    </source>
</evidence>
<evidence type="ECO:0000313" key="1">
    <source>
        <dbReference type="EMBL" id="QCE04332.1"/>
    </source>
</evidence>
<accession>A0A4D6MUQ5</accession>
<keyword evidence="2" id="KW-1185">Reference proteome</keyword>
<reference evidence="1 2" key="1">
    <citation type="submission" date="2019-04" db="EMBL/GenBank/DDBJ databases">
        <title>An improved genome assembly and genetic linkage map for asparagus bean, Vigna unguiculata ssp. sesquipedialis.</title>
        <authorList>
            <person name="Xia Q."/>
            <person name="Zhang R."/>
            <person name="Dong Y."/>
        </authorList>
    </citation>
    <scope>NUCLEOTIDE SEQUENCE [LARGE SCALE GENOMIC DNA]</scope>
    <source>
        <tissue evidence="1">Leaf</tissue>
    </source>
</reference>
<sequence>MEGLRRCVGAPNEGYEVDNEGLTGFRMIVESGEGVKLVTRDDDVKDSEVEEFVGPFGDSGGRLAGDGEERETQRGFVEWKAVGRQRRECQIGRSGVGELSYFQVSKLRIGKNSSH</sequence>
<organism evidence="1 2">
    <name type="scientific">Vigna unguiculata</name>
    <name type="common">Cowpea</name>
    <dbReference type="NCBI Taxonomy" id="3917"/>
    <lineage>
        <taxon>Eukaryota</taxon>
        <taxon>Viridiplantae</taxon>
        <taxon>Streptophyta</taxon>
        <taxon>Embryophyta</taxon>
        <taxon>Tracheophyta</taxon>
        <taxon>Spermatophyta</taxon>
        <taxon>Magnoliopsida</taxon>
        <taxon>eudicotyledons</taxon>
        <taxon>Gunneridae</taxon>
        <taxon>Pentapetalae</taxon>
        <taxon>rosids</taxon>
        <taxon>fabids</taxon>
        <taxon>Fabales</taxon>
        <taxon>Fabaceae</taxon>
        <taxon>Papilionoideae</taxon>
        <taxon>50 kb inversion clade</taxon>
        <taxon>NPAAA clade</taxon>
        <taxon>indigoferoid/millettioid clade</taxon>
        <taxon>Phaseoleae</taxon>
        <taxon>Vigna</taxon>
    </lineage>
</organism>
<dbReference type="AlphaFoldDB" id="A0A4D6MUQ5"/>
<proteinExistence type="predicted"/>
<gene>
    <name evidence="1" type="ORF">DEO72_LG8g2368</name>
</gene>
<name>A0A4D6MUQ5_VIGUN</name>